<sequence length="95" mass="11041">MRVANRDGLVDFDLGIALRLSSQKSKKRKEIVMKIYILVEKYQGTPQGVFSSKRKAEAFIKNEYKLLQLPVPDNWRVDMGLIVEEFEVDQPLRSK</sequence>
<dbReference type="EMBL" id="LR798292">
    <property type="protein sequence ID" value="CAB5221202.1"/>
    <property type="molecule type" value="Genomic_DNA"/>
</dbReference>
<protein>
    <recommendedName>
        <fullName evidence="1">DUF7336 domain-containing protein</fullName>
    </recommendedName>
</protein>
<dbReference type="Pfam" id="PF24024">
    <property type="entry name" value="DUF7336"/>
    <property type="match status" value="1"/>
</dbReference>
<evidence type="ECO:0000313" key="2">
    <source>
        <dbReference type="EMBL" id="CAB5221202.1"/>
    </source>
</evidence>
<feature type="domain" description="DUF7336" evidence="1">
    <location>
        <begin position="33"/>
        <end position="89"/>
    </location>
</feature>
<dbReference type="InterPro" id="IPR055760">
    <property type="entry name" value="DUF7336"/>
</dbReference>
<organism evidence="2">
    <name type="scientific">uncultured Caudovirales phage</name>
    <dbReference type="NCBI Taxonomy" id="2100421"/>
    <lineage>
        <taxon>Viruses</taxon>
        <taxon>Duplodnaviria</taxon>
        <taxon>Heunggongvirae</taxon>
        <taxon>Uroviricota</taxon>
        <taxon>Caudoviricetes</taxon>
        <taxon>Peduoviridae</taxon>
        <taxon>Maltschvirus</taxon>
        <taxon>Maltschvirus maltsch</taxon>
    </lineage>
</organism>
<gene>
    <name evidence="2" type="ORF">UFOVP244_105</name>
</gene>
<proteinExistence type="predicted"/>
<accession>A0A6J7WX07</accession>
<name>A0A6J7WX07_9CAUD</name>
<evidence type="ECO:0000259" key="1">
    <source>
        <dbReference type="Pfam" id="PF24024"/>
    </source>
</evidence>
<reference evidence="2" key="1">
    <citation type="submission" date="2020-05" db="EMBL/GenBank/DDBJ databases">
        <authorList>
            <person name="Chiriac C."/>
            <person name="Salcher M."/>
            <person name="Ghai R."/>
            <person name="Kavagutti S V."/>
        </authorList>
    </citation>
    <scope>NUCLEOTIDE SEQUENCE</scope>
</reference>